<gene>
    <name evidence="1" type="ORF">UFOVP1229_126</name>
</gene>
<organism evidence="1">
    <name type="scientific">uncultured Caudovirales phage</name>
    <dbReference type="NCBI Taxonomy" id="2100421"/>
    <lineage>
        <taxon>Viruses</taxon>
        <taxon>Duplodnaviria</taxon>
        <taxon>Heunggongvirae</taxon>
        <taxon>Uroviricota</taxon>
        <taxon>Caudoviricetes</taxon>
        <taxon>Peduoviridae</taxon>
        <taxon>Maltschvirus</taxon>
        <taxon>Maltschvirus maltsch</taxon>
    </lineage>
</organism>
<sequence>MSNDSKGQGSKQPTVQELQAELKRLNDRLDGAAVKFELKEKLTRLLLRKIPRHVLYGARWEMAETFTLPEIDTVIEYMKSVLPEERALLDAYRPEFVSHREAIDNKAKLDAELADQKAKEPAPIKAPVLDVRPVNVGQAD</sequence>
<reference evidence="1" key="1">
    <citation type="submission" date="2020-05" db="EMBL/GenBank/DDBJ databases">
        <authorList>
            <person name="Chiriac C."/>
            <person name="Salcher M."/>
            <person name="Ghai R."/>
            <person name="Kavagutti S V."/>
        </authorList>
    </citation>
    <scope>NUCLEOTIDE SEQUENCE</scope>
</reference>
<name>A0A6J5R381_9CAUD</name>
<evidence type="ECO:0000313" key="1">
    <source>
        <dbReference type="EMBL" id="CAB4191760.1"/>
    </source>
</evidence>
<proteinExistence type="predicted"/>
<dbReference type="EMBL" id="LR797178">
    <property type="protein sequence ID" value="CAB4191760.1"/>
    <property type="molecule type" value="Genomic_DNA"/>
</dbReference>
<protein>
    <submittedName>
        <fullName evidence="1">Uncharacterized protein</fullName>
    </submittedName>
</protein>
<accession>A0A6J5R381</accession>